<proteinExistence type="predicted"/>
<sequence>MFQPYSIVVHKVSPVTLKKIICTADDVTGEIAYEETDIEVLGNIRDSHFAEGAMKYAFDFKTSNGEALVTKRFSRLAETDAPGSVPVLAYKPGIYLEMRGLAMGAHLLKEYFKLIKAAGVGAYSHRVRRRIFGPGNPGFSVRCLGQLDYR</sequence>
<name>A0AAW0A168_9AGAR</name>
<reference evidence="1 2" key="1">
    <citation type="journal article" date="2024" name="J Genomics">
        <title>Draft genome sequencing and assembly of Favolaschia claudopus CIRM-BRFM 2984 isolated from oak limbs.</title>
        <authorList>
            <person name="Navarro D."/>
            <person name="Drula E."/>
            <person name="Chaduli D."/>
            <person name="Cazenave R."/>
            <person name="Ahrendt S."/>
            <person name="Wang J."/>
            <person name="Lipzen A."/>
            <person name="Daum C."/>
            <person name="Barry K."/>
            <person name="Grigoriev I.V."/>
            <person name="Favel A."/>
            <person name="Rosso M.N."/>
            <person name="Martin F."/>
        </authorList>
    </citation>
    <scope>NUCLEOTIDE SEQUENCE [LARGE SCALE GENOMIC DNA]</scope>
    <source>
        <strain evidence="1 2">CIRM-BRFM 2984</strain>
    </source>
</reference>
<evidence type="ECO:0000313" key="2">
    <source>
        <dbReference type="Proteomes" id="UP001362999"/>
    </source>
</evidence>
<organism evidence="1 2">
    <name type="scientific">Favolaschia claudopus</name>
    <dbReference type="NCBI Taxonomy" id="2862362"/>
    <lineage>
        <taxon>Eukaryota</taxon>
        <taxon>Fungi</taxon>
        <taxon>Dikarya</taxon>
        <taxon>Basidiomycota</taxon>
        <taxon>Agaricomycotina</taxon>
        <taxon>Agaricomycetes</taxon>
        <taxon>Agaricomycetidae</taxon>
        <taxon>Agaricales</taxon>
        <taxon>Marasmiineae</taxon>
        <taxon>Mycenaceae</taxon>
        <taxon>Favolaschia</taxon>
    </lineage>
</organism>
<dbReference type="Proteomes" id="UP001362999">
    <property type="component" value="Unassembled WGS sequence"/>
</dbReference>
<gene>
    <name evidence="1" type="ORF">R3P38DRAFT_3220695</name>
</gene>
<evidence type="ECO:0000313" key="1">
    <source>
        <dbReference type="EMBL" id="KAK6997200.1"/>
    </source>
</evidence>
<protein>
    <submittedName>
        <fullName evidence="1">Uncharacterized protein</fullName>
    </submittedName>
</protein>
<comment type="caution">
    <text evidence="1">The sequence shown here is derived from an EMBL/GenBank/DDBJ whole genome shotgun (WGS) entry which is preliminary data.</text>
</comment>
<keyword evidence="2" id="KW-1185">Reference proteome</keyword>
<dbReference type="EMBL" id="JAWWNJ010000093">
    <property type="protein sequence ID" value="KAK6997200.1"/>
    <property type="molecule type" value="Genomic_DNA"/>
</dbReference>
<dbReference type="AlphaFoldDB" id="A0AAW0A168"/>
<accession>A0AAW0A168</accession>